<dbReference type="EMBL" id="LSZW01000064">
    <property type="protein sequence ID" value="KXK64497.1"/>
    <property type="molecule type" value="Genomic_DNA"/>
</dbReference>
<comment type="caution">
    <text evidence="1">The sequence shown here is derived from an EMBL/GenBank/DDBJ whole genome shotgun (WGS) entry which is preliminary data.</text>
</comment>
<proteinExistence type="predicted"/>
<evidence type="ECO:0000313" key="1">
    <source>
        <dbReference type="EMBL" id="KXK64497.1"/>
    </source>
</evidence>
<dbReference type="RefSeq" id="WP_066522214.1">
    <property type="nucleotide sequence ID" value="NZ_CABMOF010000007.1"/>
</dbReference>
<organism evidence="1 2">
    <name type="scientific">Christensenella minuta</name>
    <dbReference type="NCBI Taxonomy" id="626937"/>
    <lineage>
        <taxon>Bacteria</taxon>
        <taxon>Bacillati</taxon>
        <taxon>Bacillota</taxon>
        <taxon>Clostridia</taxon>
        <taxon>Christensenellales</taxon>
        <taxon>Christensenellaceae</taxon>
        <taxon>Christensenella</taxon>
    </lineage>
</organism>
<dbReference type="Proteomes" id="UP000070366">
    <property type="component" value="Unassembled WGS sequence"/>
</dbReference>
<name>A0A136Q1I5_9FIRM</name>
<dbReference type="OrthoDB" id="9908045at2"/>
<sequence length="106" mass="12365">MILIAVFTFSVEYRKAQYASYARQLYYSGLLYTATHSTETPYDLSDGELFYITDTDRLGESFPYGGEIRIAFSERGEIKFAQWDREDGRDFIDRFVTLPARYPPDT</sequence>
<accession>A0A136Q1I5</accession>
<dbReference type="AlphaFoldDB" id="A0A136Q1I5"/>
<keyword evidence="2" id="KW-1185">Reference proteome</keyword>
<gene>
    <name evidence="1" type="ORF">HMPREF3293_02576</name>
</gene>
<dbReference type="KEGG" id="cmiu:B1H56_00575"/>
<reference evidence="1 2" key="1">
    <citation type="submission" date="2016-02" db="EMBL/GenBank/DDBJ databases">
        <authorList>
            <person name="Wen L."/>
            <person name="He K."/>
            <person name="Yang H."/>
        </authorList>
    </citation>
    <scope>NUCLEOTIDE SEQUENCE [LARGE SCALE GENOMIC DNA]</scope>
    <source>
        <strain evidence="1 2">DSM 22607</strain>
    </source>
</reference>
<protein>
    <submittedName>
        <fullName evidence="1">Uncharacterized protein</fullName>
    </submittedName>
</protein>
<evidence type="ECO:0000313" key="2">
    <source>
        <dbReference type="Proteomes" id="UP000070366"/>
    </source>
</evidence>
<dbReference type="STRING" id="626937.HMPREF3293_02576"/>